<evidence type="ECO:0000256" key="4">
    <source>
        <dbReference type="ARBA" id="ARBA00022827"/>
    </source>
</evidence>
<dbReference type="GO" id="GO:0004499">
    <property type="term" value="F:N,N-dimethylaniline monooxygenase activity"/>
    <property type="evidence" value="ECO:0007669"/>
    <property type="project" value="InterPro"/>
</dbReference>
<dbReference type="VEuPathDB" id="FungiDB:BO71DRAFT_439184"/>
<keyword evidence="5" id="KW-0560">Oxidoreductase</keyword>
<evidence type="ECO:0000256" key="1">
    <source>
        <dbReference type="ARBA" id="ARBA00001974"/>
    </source>
</evidence>
<dbReference type="EMBL" id="KZ825831">
    <property type="protein sequence ID" value="PYH96915.1"/>
    <property type="molecule type" value="Genomic_DNA"/>
</dbReference>
<proteinExistence type="inferred from homology"/>
<evidence type="ECO:0000256" key="2">
    <source>
        <dbReference type="ARBA" id="ARBA00010139"/>
    </source>
</evidence>
<keyword evidence="6" id="KW-1133">Transmembrane helix</keyword>
<dbReference type="InterPro" id="IPR036188">
    <property type="entry name" value="FAD/NAD-bd_sf"/>
</dbReference>
<dbReference type="InterPro" id="IPR051209">
    <property type="entry name" value="FAD-bind_Monooxygenase_sf"/>
</dbReference>
<dbReference type="OrthoDB" id="74360at2759"/>
<keyword evidence="4" id="KW-0274">FAD</keyword>
<dbReference type="PANTHER" id="PTHR42877:SF4">
    <property type="entry name" value="FAD_NAD(P)-BINDING DOMAIN-CONTAINING PROTEIN-RELATED"/>
    <property type="match status" value="1"/>
</dbReference>
<organism evidence="7 8">
    <name type="scientific">Aspergillus ellipticus CBS 707.79</name>
    <dbReference type="NCBI Taxonomy" id="1448320"/>
    <lineage>
        <taxon>Eukaryota</taxon>
        <taxon>Fungi</taxon>
        <taxon>Dikarya</taxon>
        <taxon>Ascomycota</taxon>
        <taxon>Pezizomycotina</taxon>
        <taxon>Eurotiomycetes</taxon>
        <taxon>Eurotiomycetidae</taxon>
        <taxon>Eurotiales</taxon>
        <taxon>Aspergillaceae</taxon>
        <taxon>Aspergillus</taxon>
        <taxon>Aspergillus subgen. Circumdati</taxon>
    </lineage>
</organism>
<accession>A0A319DHG3</accession>
<evidence type="ECO:0000256" key="5">
    <source>
        <dbReference type="ARBA" id="ARBA00023002"/>
    </source>
</evidence>
<dbReference type="Pfam" id="PF00743">
    <property type="entry name" value="FMO-like"/>
    <property type="match status" value="1"/>
</dbReference>
<keyword evidence="7" id="KW-0503">Monooxygenase</keyword>
<comment type="similarity">
    <text evidence="2">Belongs to the FAD-binding monooxygenase family.</text>
</comment>
<dbReference type="PANTHER" id="PTHR42877">
    <property type="entry name" value="L-ORNITHINE N(5)-MONOOXYGENASE-RELATED"/>
    <property type="match status" value="1"/>
</dbReference>
<keyword evidence="8" id="KW-1185">Reference proteome</keyword>
<evidence type="ECO:0000256" key="3">
    <source>
        <dbReference type="ARBA" id="ARBA00022630"/>
    </source>
</evidence>
<name>A0A319DHG3_9EURO</name>
<evidence type="ECO:0000313" key="7">
    <source>
        <dbReference type="EMBL" id="PYH96915.1"/>
    </source>
</evidence>
<dbReference type="Gene3D" id="3.50.50.60">
    <property type="entry name" value="FAD/NAD(P)-binding domain"/>
    <property type="match status" value="2"/>
</dbReference>
<keyword evidence="6" id="KW-0812">Transmembrane</keyword>
<dbReference type="GO" id="GO:0050661">
    <property type="term" value="F:NADP binding"/>
    <property type="evidence" value="ECO:0007669"/>
    <property type="project" value="InterPro"/>
</dbReference>
<sequence length="564" mass="63708">MSSSVLQHVGNKDFTRSTVVIIGAGVSGICMAIDLLRRTPTRNFVILEKGSAVGGTWSDNRYPGSSCDVWGALYSFSFEQRSDWTREYPGQEELLAYLTGIAEQYGLYRYIRFNSTVKEARWDDDELLWKVQVAVAGAKDSQYQYGYELRTDFLVSAVGQLNVPSYPRIPGLDDFTGKMMHSARWDWGYCFEGKRVGVVGNGATAIQIVPELAKTASQVTVYQRTPNWIVPRLDQPISALQRFLLTYVPPLRVLKRVVLMRFKEWTHDATTNPDSRVAQRAKALAVSSMKSQLVDKPELWDTLIPSYPIGCRRIVPTDDYFHALNAKHVDLETCHIQRVTETGIETEDGAQRDFDLIVLATGFRTIEFLHPMRIYGANGCSLEHAWRDGATAYYGVTVEDLPNFGMFYGPNTNLGHNSIILMIEAQSRYLSTLIGAVVEAKQNNQSLALQPRSEVVREYNDRIQEQLQRSSFADPRCNSWYKLDNGRVTNNWPGTVVQYQTAMSQVRWTDYFAHGSGQATVEKKKPTYIGRVKEEMFVSNTTLTLGVVLAAGGFYFGSSRGWKW</sequence>
<protein>
    <submittedName>
        <fullName evidence="7">Flavin-binding monooxygenase</fullName>
    </submittedName>
</protein>
<gene>
    <name evidence="7" type="ORF">BO71DRAFT_439184</name>
</gene>
<keyword evidence="6" id="KW-0472">Membrane</keyword>
<dbReference type="GO" id="GO:0050660">
    <property type="term" value="F:flavin adenine dinucleotide binding"/>
    <property type="evidence" value="ECO:0007669"/>
    <property type="project" value="InterPro"/>
</dbReference>
<reference evidence="7 8" key="1">
    <citation type="submission" date="2018-02" db="EMBL/GenBank/DDBJ databases">
        <title>The genomes of Aspergillus section Nigri reveals drivers in fungal speciation.</title>
        <authorList>
            <consortium name="DOE Joint Genome Institute"/>
            <person name="Vesth T.C."/>
            <person name="Nybo J."/>
            <person name="Theobald S."/>
            <person name="Brandl J."/>
            <person name="Frisvad J.C."/>
            <person name="Nielsen K.F."/>
            <person name="Lyhne E.K."/>
            <person name="Kogle M.E."/>
            <person name="Kuo A."/>
            <person name="Riley R."/>
            <person name="Clum A."/>
            <person name="Nolan M."/>
            <person name="Lipzen A."/>
            <person name="Salamov A."/>
            <person name="Henrissat B."/>
            <person name="Wiebenga A."/>
            <person name="De vries R.P."/>
            <person name="Grigoriev I.V."/>
            <person name="Mortensen U.H."/>
            <person name="Andersen M.R."/>
            <person name="Baker S.E."/>
        </authorList>
    </citation>
    <scope>NUCLEOTIDE SEQUENCE [LARGE SCALE GENOMIC DNA]</scope>
    <source>
        <strain evidence="7 8">CBS 707.79</strain>
    </source>
</reference>
<evidence type="ECO:0000313" key="8">
    <source>
        <dbReference type="Proteomes" id="UP000247810"/>
    </source>
</evidence>
<dbReference type="STRING" id="1448320.A0A319DHG3"/>
<dbReference type="InterPro" id="IPR020946">
    <property type="entry name" value="Flavin_mOase-like"/>
</dbReference>
<dbReference type="SUPFAM" id="SSF51905">
    <property type="entry name" value="FAD/NAD(P)-binding domain"/>
    <property type="match status" value="2"/>
</dbReference>
<dbReference type="AlphaFoldDB" id="A0A319DHG3"/>
<dbReference type="Proteomes" id="UP000247810">
    <property type="component" value="Unassembled WGS sequence"/>
</dbReference>
<feature type="transmembrane region" description="Helical" evidence="6">
    <location>
        <begin position="537"/>
        <end position="556"/>
    </location>
</feature>
<evidence type="ECO:0000256" key="6">
    <source>
        <dbReference type="SAM" id="Phobius"/>
    </source>
</evidence>
<comment type="cofactor">
    <cofactor evidence="1">
        <name>FAD</name>
        <dbReference type="ChEBI" id="CHEBI:57692"/>
    </cofactor>
</comment>
<keyword evidence="3" id="KW-0285">Flavoprotein</keyword>